<keyword evidence="1" id="KW-0812">Transmembrane</keyword>
<dbReference type="PATRIC" id="fig|565050.3.peg.1574"/>
<gene>
    <name evidence="2" type="ordered locus">CCNA_01595</name>
</gene>
<reference evidence="2 3" key="1">
    <citation type="journal article" date="2010" name="J. Bacteriol.">
        <title>The genetic basis of laboratory adaptation in Caulobacter crescentus.</title>
        <authorList>
            <person name="Marks M.E."/>
            <person name="Castro-Rojas C.M."/>
            <person name="Teiling C."/>
            <person name="Du L."/>
            <person name="Kapatral V."/>
            <person name="Walunas T.L."/>
            <person name="Crosson S."/>
        </authorList>
    </citation>
    <scope>NUCLEOTIDE SEQUENCE [LARGE SCALE GENOMIC DNA]</scope>
    <source>
        <strain evidence="3">NA1000 / CB15N</strain>
    </source>
</reference>
<dbReference type="GeneID" id="7331573"/>
<keyword evidence="3" id="KW-1185">Reference proteome</keyword>
<evidence type="ECO:0000313" key="3">
    <source>
        <dbReference type="Proteomes" id="UP000001364"/>
    </source>
</evidence>
<feature type="transmembrane region" description="Helical" evidence="1">
    <location>
        <begin position="20"/>
        <end position="38"/>
    </location>
</feature>
<dbReference type="Proteomes" id="UP000001364">
    <property type="component" value="Chromosome"/>
</dbReference>
<sequence>MARLDITIGQIKAFGATRPVVFGALACALIGALAGLAMQTGPQDGAFQPAMEPARAMSEAAPEPIAYPSGDLPDYVVGTDFLKATQSPPITYVADESPLLPAPPQLPSNASARPDPVAPPLMTEGVRWASERGDILDVSLPEDRAAAVDALMLADVAATGMTSR</sequence>
<keyword evidence="1" id="KW-0472">Membrane</keyword>
<organism evidence="2 3">
    <name type="scientific">Caulobacter vibrioides (strain NA1000 / CB15N)</name>
    <name type="common">Caulobacter crescentus</name>
    <dbReference type="NCBI Taxonomy" id="565050"/>
    <lineage>
        <taxon>Bacteria</taxon>
        <taxon>Pseudomonadati</taxon>
        <taxon>Pseudomonadota</taxon>
        <taxon>Alphaproteobacteria</taxon>
        <taxon>Caulobacterales</taxon>
        <taxon>Caulobacteraceae</taxon>
        <taxon>Caulobacter</taxon>
    </lineage>
</organism>
<accession>A0A0H3C708</accession>
<evidence type="ECO:0000313" key="2">
    <source>
        <dbReference type="EMBL" id="ACL95060.1"/>
    </source>
</evidence>
<dbReference type="RefSeq" id="WP_010919401.1">
    <property type="nucleotide sequence ID" value="NC_011916.1"/>
</dbReference>
<name>A0A0H3C708_CAUVN</name>
<dbReference type="AlphaFoldDB" id="A0A0H3C708"/>
<evidence type="ECO:0000256" key="1">
    <source>
        <dbReference type="SAM" id="Phobius"/>
    </source>
</evidence>
<dbReference type="HOGENOM" id="CLU_1575668_0_0_5"/>
<proteinExistence type="predicted"/>
<keyword evidence="1" id="KW-1133">Transmembrane helix</keyword>
<dbReference type="OrthoDB" id="7190219at2"/>
<dbReference type="EMBL" id="CP001340">
    <property type="protein sequence ID" value="ACL95060.1"/>
    <property type="molecule type" value="Genomic_DNA"/>
</dbReference>
<dbReference type="RefSeq" id="YP_002516968.1">
    <property type="nucleotide sequence ID" value="NC_011916.1"/>
</dbReference>
<dbReference type="SMR" id="A0A0H3C708"/>
<protein>
    <submittedName>
        <fullName evidence="2">Uncharacterized protein</fullName>
    </submittedName>
</protein>
<dbReference type="KEGG" id="ccs:CCNA_01595"/>